<name>A0ABV5SRY4_9MICO</name>
<keyword evidence="1" id="KW-0472">Membrane</keyword>
<evidence type="ECO:0000313" key="2">
    <source>
        <dbReference type="EMBL" id="MFB9643109.1"/>
    </source>
</evidence>
<accession>A0ABV5SRY4</accession>
<proteinExistence type="predicted"/>
<feature type="transmembrane region" description="Helical" evidence="1">
    <location>
        <begin position="66"/>
        <end position="90"/>
    </location>
</feature>
<keyword evidence="1" id="KW-1133">Transmembrane helix</keyword>
<comment type="caution">
    <text evidence="2">The sequence shown here is derived from an EMBL/GenBank/DDBJ whole genome shotgun (WGS) entry which is preliminary data.</text>
</comment>
<dbReference type="EMBL" id="JBHMBL010000002">
    <property type="protein sequence ID" value="MFB9643109.1"/>
    <property type="molecule type" value="Genomic_DNA"/>
</dbReference>
<keyword evidence="1" id="KW-0812">Transmembrane</keyword>
<dbReference type="RefSeq" id="WP_246192063.1">
    <property type="nucleotide sequence ID" value="NZ_BAAANI010000002.1"/>
</dbReference>
<protein>
    <recommendedName>
        <fullName evidence="4">DUF4190 domain-containing protein</fullName>
    </recommendedName>
</protein>
<keyword evidence="3" id="KW-1185">Reference proteome</keyword>
<sequence>MVGDGVRPQAARRVELDRPGSPTTNRYATRARTAFFWALGVGLVFWIVPILITLLPNAQLQAIGAIVAWVGFLPVLVLVVLAIVFGSIGLSRARALGGVGRGAALTGVVGGVCMIALPIVSVFLVIAIAITTAR</sequence>
<organism evidence="2 3">
    <name type="scientific">Agromyces lapidis</name>
    <dbReference type="NCBI Taxonomy" id="279574"/>
    <lineage>
        <taxon>Bacteria</taxon>
        <taxon>Bacillati</taxon>
        <taxon>Actinomycetota</taxon>
        <taxon>Actinomycetes</taxon>
        <taxon>Micrococcales</taxon>
        <taxon>Microbacteriaceae</taxon>
        <taxon>Agromyces</taxon>
    </lineage>
</organism>
<evidence type="ECO:0000313" key="3">
    <source>
        <dbReference type="Proteomes" id="UP001589667"/>
    </source>
</evidence>
<feature type="transmembrane region" description="Helical" evidence="1">
    <location>
        <begin position="34"/>
        <end position="54"/>
    </location>
</feature>
<evidence type="ECO:0000256" key="1">
    <source>
        <dbReference type="SAM" id="Phobius"/>
    </source>
</evidence>
<feature type="transmembrane region" description="Helical" evidence="1">
    <location>
        <begin position="102"/>
        <end position="130"/>
    </location>
</feature>
<gene>
    <name evidence="2" type="ORF">ACFFQV_12505</name>
</gene>
<reference evidence="2 3" key="1">
    <citation type="submission" date="2024-09" db="EMBL/GenBank/DDBJ databases">
        <authorList>
            <person name="Sun Q."/>
            <person name="Mori K."/>
        </authorList>
    </citation>
    <scope>NUCLEOTIDE SEQUENCE [LARGE SCALE GENOMIC DNA]</scope>
    <source>
        <strain evidence="2 3">JCM 14321</strain>
    </source>
</reference>
<evidence type="ECO:0008006" key="4">
    <source>
        <dbReference type="Google" id="ProtNLM"/>
    </source>
</evidence>
<dbReference type="Proteomes" id="UP001589667">
    <property type="component" value="Unassembled WGS sequence"/>
</dbReference>